<organism evidence="2 3">
    <name type="scientific">Lentzea guizhouensis</name>
    <dbReference type="NCBI Taxonomy" id="1586287"/>
    <lineage>
        <taxon>Bacteria</taxon>
        <taxon>Bacillati</taxon>
        <taxon>Actinomycetota</taxon>
        <taxon>Actinomycetes</taxon>
        <taxon>Pseudonocardiales</taxon>
        <taxon>Pseudonocardiaceae</taxon>
        <taxon>Lentzea</taxon>
    </lineage>
</organism>
<evidence type="ECO:0000313" key="3">
    <source>
        <dbReference type="Proteomes" id="UP000093053"/>
    </source>
</evidence>
<sequence length="420" mass="41190">MHPQVVACFGEPVPQAGPALDDGFVAYFDGVVVDGEDACGGEVFDDVVGGELGAFDAALGVLGAVAGVDQAQEHLARLGLLVRVKSCVGGFRGVGDGTGDAAALVVAAQGEGVAAFAPPGLEQGVADVGEDAGFAGGVGDEAGDESGLERAADLDGGLGDGPAQLVGGHGADEDLGVLDGPGEVGVAGAVAVEVGSHADDGLLRACGDLRDELVAVGEGEDLLELVDDEEVVLRRRVVGGGGDQRAVAVGEQAGAQQGGLAGAGRADDEDGVVLVELGQELGDEPLAAEEPVGVLLGERLEPDVGGVARGFVGDGLADLAPAAFPLLLVAAAGADEREGDGEAGQLLAAGGVGERAGGVVAQAAELAVAGGAGLLAELAQVERELFDGPGEGVERSFRARHGQDSVISGQFACLDYFSVG</sequence>
<dbReference type="STRING" id="1586287.BBK82_36205"/>
<dbReference type="KEGG" id="led:BBK82_36205"/>
<keyword evidence="3" id="KW-1185">Reference proteome</keyword>
<evidence type="ECO:0000313" key="2">
    <source>
        <dbReference type="EMBL" id="ANZ40640.1"/>
    </source>
</evidence>
<name>A0A1B2HSC1_9PSEU</name>
<protein>
    <submittedName>
        <fullName evidence="2">Uncharacterized protein</fullName>
    </submittedName>
</protein>
<proteinExistence type="predicted"/>
<feature type="region of interest" description="Disordered" evidence="1">
    <location>
        <begin position="134"/>
        <end position="154"/>
    </location>
</feature>
<reference evidence="2 3" key="1">
    <citation type="submission" date="2016-07" db="EMBL/GenBank/DDBJ databases">
        <title>Complete genome sequence of the Lentzea guizhouensis DHS C013.</title>
        <authorList>
            <person name="Cao C."/>
        </authorList>
    </citation>
    <scope>NUCLEOTIDE SEQUENCE [LARGE SCALE GENOMIC DNA]</scope>
    <source>
        <strain evidence="2 3">DHS C013</strain>
    </source>
</reference>
<dbReference type="AlphaFoldDB" id="A0A1B2HSC1"/>
<gene>
    <name evidence="2" type="ORF">BBK82_36205</name>
</gene>
<accession>A0A1B2HSC1</accession>
<evidence type="ECO:0000256" key="1">
    <source>
        <dbReference type="SAM" id="MobiDB-lite"/>
    </source>
</evidence>
<dbReference type="Proteomes" id="UP000093053">
    <property type="component" value="Chromosome"/>
</dbReference>
<dbReference type="EMBL" id="CP016793">
    <property type="protein sequence ID" value="ANZ40640.1"/>
    <property type="molecule type" value="Genomic_DNA"/>
</dbReference>